<proteinExistence type="predicted"/>
<evidence type="ECO:0000256" key="6">
    <source>
        <dbReference type="ARBA" id="ARBA00022827"/>
    </source>
</evidence>
<dbReference type="NCBIfam" id="TIGR01931">
    <property type="entry name" value="cysJ"/>
    <property type="match status" value="1"/>
</dbReference>
<dbReference type="GO" id="GO:0004783">
    <property type="term" value="F:sulfite reductase (NADPH) activity"/>
    <property type="evidence" value="ECO:0007669"/>
    <property type="project" value="UniProtKB-EC"/>
</dbReference>
<dbReference type="GO" id="GO:0005829">
    <property type="term" value="C:cytosol"/>
    <property type="evidence" value="ECO:0007669"/>
    <property type="project" value="TreeGrafter"/>
</dbReference>
<feature type="binding site" evidence="12">
    <location>
        <begin position="388"/>
        <end position="391"/>
    </location>
    <ligand>
        <name>FAD</name>
        <dbReference type="ChEBI" id="CHEBI:57692"/>
    </ligand>
</feature>
<evidence type="ECO:0000313" key="16">
    <source>
        <dbReference type="Proteomes" id="UP000243525"/>
    </source>
</evidence>
<feature type="binding site" evidence="12">
    <location>
        <begin position="421"/>
        <end position="424"/>
    </location>
    <ligand>
        <name>FAD</name>
        <dbReference type="ChEBI" id="CHEBI:57692"/>
    </ligand>
</feature>
<dbReference type="Pfam" id="PF00667">
    <property type="entry name" value="FAD_binding_1"/>
    <property type="match status" value="1"/>
</dbReference>
<dbReference type="SUPFAM" id="SSF63380">
    <property type="entry name" value="Riboflavin synthase domain-like"/>
    <property type="match status" value="1"/>
</dbReference>
<dbReference type="AlphaFoldDB" id="A0A2T5BY45"/>
<dbReference type="PANTHER" id="PTHR19384">
    <property type="entry name" value="NITRIC OXIDE SYNTHASE-RELATED"/>
    <property type="match status" value="1"/>
</dbReference>
<evidence type="ECO:0000256" key="5">
    <source>
        <dbReference type="ARBA" id="ARBA00022643"/>
    </source>
</evidence>
<dbReference type="PRINTS" id="PR00371">
    <property type="entry name" value="FPNCR"/>
</dbReference>
<dbReference type="Gene3D" id="3.40.50.80">
    <property type="entry name" value="Nucleotide-binding domain of ferredoxin-NADP reductase (FNR) module"/>
    <property type="match status" value="1"/>
</dbReference>
<dbReference type="InterPro" id="IPR023173">
    <property type="entry name" value="NADPH_Cyt_P450_Rdtase_alpha"/>
</dbReference>
<name>A0A2T5BY45_9BACT</name>
<feature type="binding site" evidence="12">
    <location>
        <position position="601"/>
    </location>
    <ligand>
        <name>FAD</name>
        <dbReference type="ChEBI" id="CHEBI:57692"/>
    </ligand>
</feature>
<dbReference type="PRINTS" id="PR00369">
    <property type="entry name" value="FLAVODOXIN"/>
</dbReference>
<dbReference type="InterPro" id="IPR001709">
    <property type="entry name" value="Flavoprot_Pyr_Nucl_cyt_Rdtase"/>
</dbReference>
<reference evidence="15 16" key="1">
    <citation type="submission" date="2018-04" db="EMBL/GenBank/DDBJ databases">
        <title>Genomic Encyclopedia of Archaeal and Bacterial Type Strains, Phase II (KMG-II): from individual species to whole genera.</title>
        <authorList>
            <person name="Goeker M."/>
        </authorList>
    </citation>
    <scope>NUCLEOTIDE SEQUENCE [LARGE SCALE GENOMIC DNA]</scope>
    <source>
        <strain evidence="15 16">DSM 28823</strain>
    </source>
</reference>
<dbReference type="PROSITE" id="PS50902">
    <property type="entry name" value="FLAVODOXIN_LIKE"/>
    <property type="match status" value="1"/>
</dbReference>
<evidence type="ECO:0000256" key="3">
    <source>
        <dbReference type="ARBA" id="ARBA00022605"/>
    </source>
</evidence>
<dbReference type="Pfam" id="PF00258">
    <property type="entry name" value="Flavodoxin_1"/>
    <property type="match status" value="1"/>
</dbReference>
<dbReference type="SUPFAM" id="SSF52218">
    <property type="entry name" value="Flavoproteins"/>
    <property type="match status" value="1"/>
</dbReference>
<evidence type="ECO:0000256" key="11">
    <source>
        <dbReference type="ARBA" id="ARBA00052219"/>
    </source>
</evidence>
<keyword evidence="8" id="KW-0249">Electron transport</keyword>
<dbReference type="InterPro" id="IPR001094">
    <property type="entry name" value="Flavdoxin-like"/>
</dbReference>
<feature type="binding site" evidence="12">
    <location>
        <position position="324"/>
    </location>
    <ligand>
        <name>FAD</name>
        <dbReference type="ChEBI" id="CHEBI:57692"/>
    </ligand>
</feature>
<evidence type="ECO:0000313" key="15">
    <source>
        <dbReference type="EMBL" id="PTN06353.1"/>
    </source>
</evidence>
<dbReference type="Pfam" id="PF00175">
    <property type="entry name" value="NAD_binding_1"/>
    <property type="match status" value="1"/>
</dbReference>
<comment type="cofactor">
    <cofactor evidence="12">
        <name>FAD</name>
        <dbReference type="ChEBI" id="CHEBI:57692"/>
    </cofactor>
    <text evidence="12">Binds 1 FAD per subunit.</text>
</comment>
<dbReference type="OrthoDB" id="9789468at2"/>
<dbReference type="RefSeq" id="WP_107823575.1">
    <property type="nucleotide sequence ID" value="NZ_OY782574.1"/>
</dbReference>
<dbReference type="Proteomes" id="UP000243525">
    <property type="component" value="Unassembled WGS sequence"/>
</dbReference>
<feature type="binding site" evidence="12">
    <location>
        <begin position="122"/>
        <end position="125"/>
    </location>
    <ligand>
        <name>FMN</name>
        <dbReference type="ChEBI" id="CHEBI:58210"/>
    </ligand>
</feature>
<dbReference type="InterPro" id="IPR008254">
    <property type="entry name" value="Flavodoxin/NO_synth"/>
</dbReference>
<keyword evidence="4" id="KW-0285">Flavoprotein</keyword>
<comment type="catalytic activity">
    <reaction evidence="11">
        <text>hydrogen sulfide + 3 NADP(+) + 3 H2O = sulfite + 3 NADPH + 4 H(+)</text>
        <dbReference type="Rhea" id="RHEA:13801"/>
        <dbReference type="ChEBI" id="CHEBI:15377"/>
        <dbReference type="ChEBI" id="CHEBI:15378"/>
        <dbReference type="ChEBI" id="CHEBI:17359"/>
        <dbReference type="ChEBI" id="CHEBI:29919"/>
        <dbReference type="ChEBI" id="CHEBI:57783"/>
        <dbReference type="ChEBI" id="CHEBI:58349"/>
        <dbReference type="EC" id="1.8.1.2"/>
    </reaction>
</comment>
<dbReference type="InterPro" id="IPR017938">
    <property type="entry name" value="Riboflavin_synthase-like_b-brl"/>
</dbReference>
<feature type="binding site" evidence="12">
    <location>
        <begin position="406"/>
        <end position="408"/>
    </location>
    <ligand>
        <name>FAD</name>
        <dbReference type="ChEBI" id="CHEBI:57692"/>
    </ligand>
</feature>
<dbReference type="GO" id="GO:0019344">
    <property type="term" value="P:cysteine biosynthetic process"/>
    <property type="evidence" value="ECO:0007669"/>
    <property type="project" value="UniProtKB-KW"/>
</dbReference>
<evidence type="ECO:0000256" key="12">
    <source>
        <dbReference type="PIRSR" id="PIRSR000207-1"/>
    </source>
</evidence>
<dbReference type="GO" id="GO:0010181">
    <property type="term" value="F:FMN binding"/>
    <property type="evidence" value="ECO:0007669"/>
    <property type="project" value="InterPro"/>
</dbReference>
<dbReference type="CDD" id="cd06199">
    <property type="entry name" value="SiR"/>
    <property type="match status" value="1"/>
</dbReference>
<comment type="cofactor">
    <cofactor evidence="12">
        <name>FMN</name>
        <dbReference type="ChEBI" id="CHEBI:58210"/>
    </cofactor>
    <text evidence="12">Binds 1 FMN per subunit.</text>
</comment>
<sequence length="601" mass="66897">MSIKLNPLTPKQAEALEQLLQGAVPEQIIWLNGYFQGLTTAYGQPLASVVSASQAAVAAPPASAAALKLTILYGSHTGRSEGIAQKLAGVLEQKSISATVAAMDDYNPKQLEKEENVLIVVSTHGEGEPPEMAEDFHRFVTGKRAPKLPNLKFSVLALGDRSYKLFCKTGLDIDHALKKAGATELFPIVTCDVDYEDDANTWIEAVLEKLATSQPGTAALAPAATSENQAVIYNQKNPFRAAVIDKVKITGRDSDKEVYHVELDLAGSGIAYQPGDSLGVLADNPPALVDQIIETLKLNPEQNVAIKKTEFPLRVALRHQVEITLITRDVIQKYAEKTANAKVAEIVENDALLDQYLWGHDILDLLVEFPAELTAQELIDLLRPLPPRLYSISSSQEAVGDEVHITVATVRYQNKGRDREGAASTYLADRIEIDGEVPVYIERNPSFRLPENEETPIIMVGAGTGIAPFRAFVQHSEQQKRSGKSWLFFGERTFHSDFLYQIEWQKFLKKGVLNKIDLAFSRDQEQKIYVQHRLAEQQKEIFEWLQNGASFYLCGDMKQMAKDVQKTLLEIIQTQGGLTEEQARDYFKKLKKEKRFQADVY</sequence>
<keyword evidence="10" id="KW-0198">Cysteine biosynthesis</keyword>
<evidence type="ECO:0000259" key="13">
    <source>
        <dbReference type="PROSITE" id="PS50902"/>
    </source>
</evidence>
<dbReference type="FunFam" id="3.40.50.80:FF:000001">
    <property type="entry name" value="NADPH--cytochrome P450 reductase 1"/>
    <property type="match status" value="1"/>
</dbReference>
<dbReference type="GO" id="GO:0050660">
    <property type="term" value="F:flavin adenine dinucleotide binding"/>
    <property type="evidence" value="ECO:0007669"/>
    <property type="project" value="InterPro"/>
</dbReference>
<organism evidence="15 16">
    <name type="scientific">Mangrovibacterium marinum</name>
    <dbReference type="NCBI Taxonomy" id="1639118"/>
    <lineage>
        <taxon>Bacteria</taxon>
        <taxon>Pseudomonadati</taxon>
        <taxon>Bacteroidota</taxon>
        <taxon>Bacteroidia</taxon>
        <taxon>Marinilabiliales</taxon>
        <taxon>Prolixibacteraceae</taxon>
        <taxon>Mangrovibacterium</taxon>
    </lineage>
</organism>
<dbReference type="InterPro" id="IPR039261">
    <property type="entry name" value="FNR_nucleotide-bd"/>
</dbReference>
<gene>
    <name evidence="15" type="ORF">C8N47_12235</name>
</gene>
<feature type="binding site" evidence="12">
    <location>
        <position position="563"/>
    </location>
    <ligand>
        <name>NADP(+)</name>
        <dbReference type="ChEBI" id="CHEBI:58349"/>
    </ligand>
</feature>
<evidence type="ECO:0000256" key="8">
    <source>
        <dbReference type="ARBA" id="ARBA00022982"/>
    </source>
</evidence>
<dbReference type="PANTHER" id="PTHR19384:SF128">
    <property type="entry name" value="NADPH OXIDOREDUCTASE A"/>
    <property type="match status" value="1"/>
</dbReference>
<dbReference type="InterPro" id="IPR003097">
    <property type="entry name" value="CysJ-like_FAD-binding"/>
</dbReference>
<evidence type="ECO:0000259" key="14">
    <source>
        <dbReference type="PROSITE" id="PS51384"/>
    </source>
</evidence>
<dbReference type="Gene3D" id="2.40.30.10">
    <property type="entry name" value="Translation factors"/>
    <property type="match status" value="1"/>
</dbReference>
<comment type="caution">
    <text evidence="15">The sequence shown here is derived from an EMBL/GenBank/DDBJ whole genome shotgun (WGS) entry which is preliminary data.</text>
</comment>
<protein>
    <recommendedName>
        <fullName evidence="1">assimilatory sulfite reductase (NADPH)</fullName>
        <ecNumber evidence="1">1.8.1.2</ecNumber>
    </recommendedName>
</protein>
<dbReference type="EMBL" id="QAAD01000022">
    <property type="protein sequence ID" value="PTN06353.1"/>
    <property type="molecule type" value="Genomic_DNA"/>
</dbReference>
<dbReference type="InterPro" id="IPR010199">
    <property type="entry name" value="CysJ"/>
</dbReference>
<dbReference type="InterPro" id="IPR029039">
    <property type="entry name" value="Flavoprotein-like_sf"/>
</dbReference>
<keyword evidence="3" id="KW-0028">Amino-acid biosynthesis</keyword>
<dbReference type="Gene3D" id="3.40.50.360">
    <property type="match status" value="1"/>
</dbReference>
<evidence type="ECO:0000256" key="2">
    <source>
        <dbReference type="ARBA" id="ARBA00022448"/>
    </source>
</evidence>
<evidence type="ECO:0000256" key="1">
    <source>
        <dbReference type="ARBA" id="ARBA00012604"/>
    </source>
</evidence>
<keyword evidence="9" id="KW-0560">Oxidoreductase</keyword>
<feature type="binding site" evidence="12">
    <location>
        <position position="412"/>
    </location>
    <ligand>
        <name>FAD</name>
        <dbReference type="ChEBI" id="CHEBI:57692"/>
    </ligand>
</feature>
<dbReference type="PIRSF" id="PIRSF000207">
    <property type="entry name" value="SiR-FP_CysJ"/>
    <property type="match status" value="1"/>
</dbReference>
<accession>A0A2T5BY45</accession>
<keyword evidence="6 12" id="KW-0274">FAD</keyword>
<dbReference type="SUPFAM" id="SSF52343">
    <property type="entry name" value="Ferredoxin reductase-like, C-terminal NADP-linked domain"/>
    <property type="match status" value="1"/>
</dbReference>
<keyword evidence="16" id="KW-1185">Reference proteome</keyword>
<feature type="binding site" evidence="12">
    <location>
        <begin position="527"/>
        <end position="531"/>
    </location>
    <ligand>
        <name>NADP(+)</name>
        <dbReference type="ChEBI" id="CHEBI:58349"/>
    </ligand>
</feature>
<dbReference type="InterPro" id="IPR017927">
    <property type="entry name" value="FAD-bd_FR_type"/>
</dbReference>
<dbReference type="Gene3D" id="1.20.990.10">
    <property type="entry name" value="NADPH-cytochrome p450 Reductase, Chain A, domain 3"/>
    <property type="match status" value="1"/>
</dbReference>
<evidence type="ECO:0000256" key="4">
    <source>
        <dbReference type="ARBA" id="ARBA00022630"/>
    </source>
</evidence>
<feature type="binding site" evidence="12">
    <location>
        <begin position="158"/>
        <end position="167"/>
    </location>
    <ligand>
        <name>FMN</name>
        <dbReference type="ChEBI" id="CHEBI:58210"/>
    </ligand>
</feature>
<feature type="domain" description="Flavodoxin-like" evidence="13">
    <location>
        <begin position="69"/>
        <end position="207"/>
    </location>
</feature>
<feature type="binding site" evidence="12">
    <location>
        <begin position="521"/>
        <end position="522"/>
    </location>
    <ligand>
        <name>NADP(+)</name>
        <dbReference type="ChEBI" id="CHEBI:58349"/>
    </ligand>
</feature>
<evidence type="ECO:0000256" key="9">
    <source>
        <dbReference type="ARBA" id="ARBA00023002"/>
    </source>
</evidence>
<keyword evidence="7 12" id="KW-0521">NADP</keyword>
<evidence type="ECO:0000256" key="10">
    <source>
        <dbReference type="ARBA" id="ARBA00023192"/>
    </source>
</evidence>
<evidence type="ECO:0000256" key="7">
    <source>
        <dbReference type="ARBA" id="ARBA00022857"/>
    </source>
</evidence>
<dbReference type="EC" id="1.8.1.2" evidence="1"/>
<dbReference type="PROSITE" id="PS51384">
    <property type="entry name" value="FAD_FR"/>
    <property type="match status" value="1"/>
</dbReference>
<feature type="domain" description="FAD-binding FR-type" evidence="14">
    <location>
        <begin position="236"/>
        <end position="450"/>
    </location>
</feature>
<keyword evidence="5 12" id="KW-0288">FMN</keyword>
<dbReference type="InterPro" id="IPR001433">
    <property type="entry name" value="OxRdtase_FAD/NAD-bd"/>
</dbReference>
<keyword evidence="2" id="KW-0813">Transport</keyword>